<dbReference type="Proteomes" id="UP000012589">
    <property type="component" value="Unassembled WGS sequence"/>
</dbReference>
<dbReference type="HOGENOM" id="CLU_2872882_0_0_9"/>
<comment type="caution">
    <text evidence="1">The sequence shown here is derived from an EMBL/GenBank/DDBJ whole genome shotgun (WGS) entry which is preliminary data.</text>
</comment>
<gene>
    <name evidence="1" type="ORF">C823_00305</name>
</gene>
<feature type="non-terminal residue" evidence="1">
    <location>
        <position position="64"/>
    </location>
</feature>
<dbReference type="STRING" id="1235802.C823_00305"/>
<reference evidence="1 2" key="1">
    <citation type="journal article" date="2014" name="Genome Announc.">
        <title>Draft genome sequences of the altered schaedler flora, a defined bacterial community from gnotobiotic mice.</title>
        <authorList>
            <person name="Wannemuehler M.J."/>
            <person name="Overstreet A.M."/>
            <person name="Ward D.V."/>
            <person name="Phillips G.J."/>
        </authorList>
    </citation>
    <scope>NUCLEOTIDE SEQUENCE [LARGE SCALE GENOMIC DNA]</scope>
    <source>
        <strain evidence="1 2">ASF492</strain>
    </source>
</reference>
<keyword evidence="2" id="KW-1185">Reference proteome</keyword>
<sequence>MLDQQDIMILKNMLESVMDEKLAIQEASILAKVDEKLDRRLAEMEASILAKVDEKLDRRLAEME</sequence>
<proteinExistence type="predicted"/>
<evidence type="ECO:0000313" key="2">
    <source>
        <dbReference type="Proteomes" id="UP000012589"/>
    </source>
</evidence>
<evidence type="ECO:0000313" key="1">
    <source>
        <dbReference type="EMBL" id="EMZ37981.1"/>
    </source>
</evidence>
<accession>N2BC85</accession>
<protein>
    <submittedName>
        <fullName evidence="1">Uncharacterized protein</fullName>
    </submittedName>
</protein>
<organism evidence="1 2">
    <name type="scientific">Eubacterium plexicaudatum ASF492</name>
    <dbReference type="NCBI Taxonomy" id="1235802"/>
    <lineage>
        <taxon>Bacteria</taxon>
        <taxon>Bacillati</taxon>
        <taxon>Bacillota</taxon>
        <taxon>Clostridia</taxon>
        <taxon>Eubacteriales</taxon>
        <taxon>Eubacteriaceae</taxon>
        <taxon>Eubacterium</taxon>
    </lineage>
</organism>
<name>N2BC85_9FIRM</name>
<dbReference type="AlphaFoldDB" id="N2BC85"/>
<dbReference type="EMBL" id="AQFT01000009">
    <property type="protein sequence ID" value="EMZ37981.1"/>
    <property type="molecule type" value="Genomic_DNA"/>
</dbReference>